<evidence type="ECO:0000256" key="5">
    <source>
        <dbReference type="ARBA" id="ARBA00041319"/>
    </source>
</evidence>
<reference evidence="6 7" key="1">
    <citation type="submission" date="2022-12" db="EMBL/GenBank/DDBJ databases">
        <title>Dasania phycosphaerae sp. nov., isolated from particulate material of the south coast of Korea.</title>
        <authorList>
            <person name="Jiang Y."/>
        </authorList>
    </citation>
    <scope>NUCLEOTIDE SEQUENCE [LARGE SCALE GENOMIC DNA]</scope>
    <source>
        <strain evidence="6 7">GY-19</strain>
    </source>
</reference>
<evidence type="ECO:0000256" key="4">
    <source>
        <dbReference type="ARBA" id="ARBA00041148"/>
    </source>
</evidence>
<dbReference type="InterPro" id="IPR003489">
    <property type="entry name" value="RHF/RaiA"/>
</dbReference>
<evidence type="ECO:0000256" key="2">
    <source>
        <dbReference type="ARBA" id="ARBA00038434"/>
    </source>
</evidence>
<comment type="caution">
    <text evidence="6">The sequence shown here is derived from an EMBL/GenBank/DDBJ whole genome shotgun (WGS) entry which is preliminary data.</text>
</comment>
<dbReference type="GO" id="GO:0043024">
    <property type="term" value="F:ribosomal small subunit binding"/>
    <property type="evidence" value="ECO:0007669"/>
    <property type="project" value="TreeGrafter"/>
</dbReference>
<dbReference type="PANTHER" id="PTHR33231">
    <property type="entry name" value="30S RIBOSOMAL PROTEIN"/>
    <property type="match status" value="1"/>
</dbReference>
<organism evidence="6 7">
    <name type="scientific">Dasania phycosphaerae</name>
    <dbReference type="NCBI Taxonomy" id="2950436"/>
    <lineage>
        <taxon>Bacteria</taxon>
        <taxon>Pseudomonadati</taxon>
        <taxon>Pseudomonadota</taxon>
        <taxon>Gammaproteobacteria</taxon>
        <taxon>Cellvibrionales</taxon>
        <taxon>Spongiibacteraceae</taxon>
        <taxon>Dasania</taxon>
    </lineage>
</organism>
<proteinExistence type="inferred from homology"/>
<evidence type="ECO:0000313" key="6">
    <source>
        <dbReference type="EMBL" id="MCZ0865025.1"/>
    </source>
</evidence>
<dbReference type="Proteomes" id="UP001069090">
    <property type="component" value="Unassembled WGS sequence"/>
</dbReference>
<evidence type="ECO:0000256" key="3">
    <source>
        <dbReference type="ARBA" id="ARBA00038695"/>
    </source>
</evidence>
<dbReference type="NCBIfam" id="TIGR00741">
    <property type="entry name" value="yfiA"/>
    <property type="match status" value="1"/>
</dbReference>
<keyword evidence="1" id="KW-0810">Translation regulation</keyword>
<evidence type="ECO:0000313" key="7">
    <source>
        <dbReference type="Proteomes" id="UP001069090"/>
    </source>
</evidence>
<dbReference type="SUPFAM" id="SSF69754">
    <property type="entry name" value="Ribosome binding protein Y (YfiA homologue)"/>
    <property type="match status" value="1"/>
</dbReference>
<accession>A0A9J6RL16</accession>
<dbReference type="InterPro" id="IPR036567">
    <property type="entry name" value="RHF-like"/>
</dbReference>
<dbReference type="GO" id="GO:0045900">
    <property type="term" value="P:negative regulation of translational elongation"/>
    <property type="evidence" value="ECO:0007669"/>
    <property type="project" value="TreeGrafter"/>
</dbReference>
<dbReference type="Pfam" id="PF02482">
    <property type="entry name" value="Ribosomal_S30AE"/>
    <property type="match status" value="1"/>
</dbReference>
<dbReference type="PANTHER" id="PTHR33231:SF1">
    <property type="entry name" value="30S RIBOSOMAL PROTEIN"/>
    <property type="match status" value="1"/>
</dbReference>
<dbReference type="InterPro" id="IPR050574">
    <property type="entry name" value="HPF/YfiA_ribosome-assoc"/>
</dbReference>
<protein>
    <recommendedName>
        <fullName evidence="4">Ribosome hibernation promoting factor</fullName>
    </recommendedName>
    <alternativeName>
        <fullName evidence="5">Hibernation factor HPF</fullName>
    </alternativeName>
</protein>
<name>A0A9J6RL16_9GAMM</name>
<sequence length="122" mass="13671">MQITITGHHVEITDGIREAVNNKLAKLNNHFPDIQNVDVIVTVEKNCQIAEANTHFLGKDFSAKASNEELYKSIAEMSNKLTTLLQRQKELVKAHPHQKPATADTELDLLDEDDEQLLAANQ</sequence>
<keyword evidence="7" id="KW-1185">Reference proteome</keyword>
<dbReference type="AlphaFoldDB" id="A0A9J6RL16"/>
<dbReference type="CDD" id="cd00552">
    <property type="entry name" value="RaiA"/>
    <property type="match status" value="1"/>
</dbReference>
<dbReference type="RefSeq" id="WP_258331179.1">
    <property type="nucleotide sequence ID" value="NZ_JAPTGG010000005.1"/>
</dbReference>
<gene>
    <name evidence="6" type="primary">raiA</name>
    <name evidence="6" type="ORF">O0V09_07430</name>
</gene>
<dbReference type="EMBL" id="JAPTGG010000005">
    <property type="protein sequence ID" value="MCZ0865025.1"/>
    <property type="molecule type" value="Genomic_DNA"/>
</dbReference>
<comment type="similarity">
    <text evidence="2">Belongs to the HPF/YfiA ribosome-associated protein family. Short HPF subfamily.</text>
</comment>
<dbReference type="Gene3D" id="3.30.160.100">
    <property type="entry name" value="Ribosome hibernation promotion factor-like"/>
    <property type="match status" value="1"/>
</dbReference>
<comment type="subunit">
    <text evidence="3">Associates exclusively with 100S ribosomes, which are dimers of 70S ribosomes.</text>
</comment>
<evidence type="ECO:0000256" key="1">
    <source>
        <dbReference type="ARBA" id="ARBA00022845"/>
    </source>
</evidence>
<dbReference type="GO" id="GO:0022627">
    <property type="term" value="C:cytosolic small ribosomal subunit"/>
    <property type="evidence" value="ECO:0007669"/>
    <property type="project" value="TreeGrafter"/>
</dbReference>